<comment type="caution">
    <text evidence="2">The sequence shown here is derived from an EMBL/GenBank/DDBJ whole genome shotgun (WGS) entry which is preliminary data.</text>
</comment>
<dbReference type="EMBL" id="JAAHCF010000515">
    <property type="protein sequence ID" value="KAK8143416.1"/>
    <property type="molecule type" value="Genomic_DNA"/>
</dbReference>
<dbReference type="Proteomes" id="UP001397290">
    <property type="component" value="Unassembled WGS sequence"/>
</dbReference>
<protein>
    <submittedName>
        <fullName evidence="2">Uncharacterized protein</fullName>
    </submittedName>
</protein>
<reference evidence="2 3" key="1">
    <citation type="submission" date="2020-02" db="EMBL/GenBank/DDBJ databases">
        <title>Comparative genomics of the hypocrealean fungal genus Beauvera.</title>
        <authorList>
            <person name="Showalter D.N."/>
            <person name="Bushley K.E."/>
            <person name="Rehner S.A."/>
        </authorList>
    </citation>
    <scope>NUCLEOTIDE SEQUENCE [LARGE SCALE GENOMIC DNA]</scope>
    <source>
        <strain evidence="2 3">ARSEF4384</strain>
    </source>
</reference>
<feature type="compositionally biased region" description="Basic residues" evidence="1">
    <location>
        <begin position="72"/>
        <end position="81"/>
    </location>
</feature>
<proteinExistence type="predicted"/>
<evidence type="ECO:0000256" key="1">
    <source>
        <dbReference type="SAM" id="MobiDB-lite"/>
    </source>
</evidence>
<evidence type="ECO:0000313" key="2">
    <source>
        <dbReference type="EMBL" id="KAK8143416.1"/>
    </source>
</evidence>
<evidence type="ECO:0000313" key="3">
    <source>
        <dbReference type="Proteomes" id="UP001397290"/>
    </source>
</evidence>
<sequence length="94" mass="10389">MTAPSEQPRPAPTARSHISLHEIAAHNFRAVIDLDTRDGQRGNVSSNARSLCEAHYSPDAWGARRLRRRRRHARRLPHHVRLGPGTRGAASGAS</sequence>
<organism evidence="2 3">
    <name type="scientific">Beauveria asiatica</name>
    <dbReference type="NCBI Taxonomy" id="1069075"/>
    <lineage>
        <taxon>Eukaryota</taxon>
        <taxon>Fungi</taxon>
        <taxon>Dikarya</taxon>
        <taxon>Ascomycota</taxon>
        <taxon>Pezizomycotina</taxon>
        <taxon>Sordariomycetes</taxon>
        <taxon>Hypocreomycetidae</taxon>
        <taxon>Hypocreales</taxon>
        <taxon>Cordycipitaceae</taxon>
        <taxon>Beauveria</taxon>
    </lineage>
</organism>
<gene>
    <name evidence="2" type="ORF">G3M48_007264</name>
</gene>
<feature type="region of interest" description="Disordered" evidence="1">
    <location>
        <begin position="72"/>
        <end position="94"/>
    </location>
</feature>
<accession>A0AAW0RNK2</accession>
<dbReference type="AlphaFoldDB" id="A0AAW0RNK2"/>
<name>A0AAW0RNK2_9HYPO</name>
<keyword evidence="3" id="KW-1185">Reference proteome</keyword>